<sequence length="370" mass="39274">MLVDAAAVPTDRGALIRYVDGLVAALHEAGADLAVVCQRADAERYAKLAPTAAILSGPPAITNRNKRLAWEQTSLPVLARHAGARVIHAPFYSMPLGSGLPTVVTVHDVSSYTDPLHDPAKASFFRSATRTAARHANRVIVPSRATRDELVRVLGADPARIDVAHHGVDHVLFRRPDERETRRVGERLGLHGQPYVAYLGALEPRKNVPNLVRGFAAAVDRLPAPPVLVLAGGPAWDDEVEAAVAALPSRIRVLRPGYLPFADLPGFLGGALVVAFPSRGEGFGLPVLEAMACGAPVLTTHCGSLPEVGGDAVAYTEPDAESVACALRGLLESPDRRAALSEAGAARSQEFDWRRSAEAHLVSYQRAAEG</sequence>
<evidence type="ECO:0000259" key="4">
    <source>
        <dbReference type="Pfam" id="PF13439"/>
    </source>
</evidence>
<dbReference type="InterPro" id="IPR028098">
    <property type="entry name" value="Glyco_trans_4-like_N"/>
</dbReference>
<dbReference type="PANTHER" id="PTHR46401">
    <property type="entry name" value="GLYCOSYLTRANSFERASE WBBK-RELATED"/>
    <property type="match status" value="1"/>
</dbReference>
<dbReference type="GO" id="GO:0016757">
    <property type="term" value="F:glycosyltransferase activity"/>
    <property type="evidence" value="ECO:0007669"/>
    <property type="project" value="UniProtKB-KW"/>
</dbReference>
<dbReference type="CDD" id="cd03809">
    <property type="entry name" value="GT4_MtfB-like"/>
    <property type="match status" value="1"/>
</dbReference>
<dbReference type="Proteomes" id="UP000674234">
    <property type="component" value="Unassembled WGS sequence"/>
</dbReference>
<dbReference type="InterPro" id="IPR001296">
    <property type="entry name" value="Glyco_trans_1"/>
</dbReference>
<dbReference type="GO" id="GO:0009103">
    <property type="term" value="P:lipopolysaccharide biosynthetic process"/>
    <property type="evidence" value="ECO:0007669"/>
    <property type="project" value="TreeGrafter"/>
</dbReference>
<comment type="caution">
    <text evidence="5">The sequence shown here is derived from an EMBL/GenBank/DDBJ whole genome shotgun (WGS) entry which is preliminary data.</text>
</comment>
<dbReference type="Pfam" id="PF00534">
    <property type="entry name" value="Glycos_transf_1"/>
    <property type="match status" value="1"/>
</dbReference>
<feature type="domain" description="Glycosyl transferase family 1" evidence="3">
    <location>
        <begin position="191"/>
        <end position="345"/>
    </location>
</feature>
<dbReference type="SUPFAM" id="SSF53756">
    <property type="entry name" value="UDP-Glycosyltransferase/glycogen phosphorylase"/>
    <property type="match status" value="1"/>
</dbReference>
<name>A0A940WI71_9ACTN</name>
<dbReference type="PANTHER" id="PTHR46401:SF2">
    <property type="entry name" value="GLYCOSYLTRANSFERASE WBBK-RELATED"/>
    <property type="match status" value="1"/>
</dbReference>
<keyword evidence="1" id="KW-0328">Glycosyltransferase</keyword>
<evidence type="ECO:0000256" key="2">
    <source>
        <dbReference type="ARBA" id="ARBA00022679"/>
    </source>
</evidence>
<accession>A0A940WI71</accession>
<evidence type="ECO:0000259" key="3">
    <source>
        <dbReference type="Pfam" id="PF00534"/>
    </source>
</evidence>
<dbReference type="Pfam" id="PF13439">
    <property type="entry name" value="Glyco_transf_4"/>
    <property type="match status" value="1"/>
</dbReference>
<gene>
    <name evidence="5" type="ORF">JOL79_19800</name>
</gene>
<dbReference type="EMBL" id="JAFCNB010000010">
    <property type="protein sequence ID" value="MBP2706055.1"/>
    <property type="molecule type" value="Genomic_DNA"/>
</dbReference>
<protein>
    <submittedName>
        <fullName evidence="5">Glycosyltransferase family 4 protein</fullName>
    </submittedName>
</protein>
<dbReference type="AlphaFoldDB" id="A0A940WI71"/>
<organism evidence="5 6">
    <name type="scientific">Microbispora oryzae</name>
    <dbReference type="NCBI Taxonomy" id="2806554"/>
    <lineage>
        <taxon>Bacteria</taxon>
        <taxon>Bacillati</taxon>
        <taxon>Actinomycetota</taxon>
        <taxon>Actinomycetes</taxon>
        <taxon>Streptosporangiales</taxon>
        <taxon>Streptosporangiaceae</taxon>
        <taxon>Microbispora</taxon>
    </lineage>
</organism>
<feature type="domain" description="Glycosyltransferase subfamily 4-like N-terminal" evidence="4">
    <location>
        <begin position="17"/>
        <end position="170"/>
    </location>
</feature>
<keyword evidence="2" id="KW-0808">Transferase</keyword>
<evidence type="ECO:0000313" key="6">
    <source>
        <dbReference type="Proteomes" id="UP000674234"/>
    </source>
</evidence>
<proteinExistence type="predicted"/>
<evidence type="ECO:0000256" key="1">
    <source>
        <dbReference type="ARBA" id="ARBA00022676"/>
    </source>
</evidence>
<reference evidence="5" key="1">
    <citation type="submission" date="2021-02" db="EMBL/GenBank/DDBJ databases">
        <title>Draft genome sequence of Microbispora sp. RL4-1S isolated from rice leaves in Thailand.</title>
        <authorList>
            <person name="Muangham S."/>
            <person name="Duangmal K."/>
        </authorList>
    </citation>
    <scope>NUCLEOTIDE SEQUENCE</scope>
    <source>
        <strain evidence="5">RL4-1S</strain>
    </source>
</reference>
<evidence type="ECO:0000313" key="5">
    <source>
        <dbReference type="EMBL" id="MBP2706055.1"/>
    </source>
</evidence>
<keyword evidence="6" id="KW-1185">Reference proteome</keyword>
<dbReference type="Gene3D" id="3.40.50.2000">
    <property type="entry name" value="Glycogen Phosphorylase B"/>
    <property type="match status" value="2"/>
</dbReference>